<dbReference type="GO" id="GO:0004190">
    <property type="term" value="F:aspartic-type endopeptidase activity"/>
    <property type="evidence" value="ECO:0007669"/>
    <property type="project" value="InterPro"/>
</dbReference>
<comment type="similarity">
    <text evidence="1">Belongs to the peptidase A1 family.</text>
</comment>
<sequence length="280" mass="30815">MSIVSLQLQNATVGAIDIFYGENLLLGILSDLCDGALGLAPPNRTSLSYSGGWGGGVKSHPNFLYELTANGTLARNIMTLSLPKSKNDKGRLVLGEESPPARYRIPLSHKPVTDGLEEGWIVDLDRIQFVGNAIPLDISLSAVAAFSLEPDFTIALPGDLVDAIYDYLGARSGEQFDGGLIDCEVRARLPNLTLTLGGQPITLEWWEYTGVWRDLFGGSRYCLVEIQRTHYFDKESAMLGLSLLKKFDISFDMERNEIGREFILINPNSDETDSQEVIEP</sequence>
<dbReference type="Gene3D" id="2.40.70.10">
    <property type="entry name" value="Acid Proteases"/>
    <property type="match status" value="1"/>
</dbReference>
<dbReference type="GeneID" id="80903885"/>
<gene>
    <name evidence="3" type="ORF">N0V89_000355</name>
</gene>
<dbReference type="InterPro" id="IPR033121">
    <property type="entry name" value="PEPTIDASE_A1"/>
</dbReference>
<dbReference type="PANTHER" id="PTHR47966:SF51">
    <property type="entry name" value="BETA-SITE APP-CLEAVING ENZYME, ISOFORM A-RELATED"/>
    <property type="match status" value="1"/>
</dbReference>
<keyword evidence="4" id="KW-1185">Reference proteome</keyword>
<dbReference type="OrthoDB" id="771136at2759"/>
<name>A0A9W8XU48_9PLEO</name>
<comment type="caution">
    <text evidence="3">The sequence shown here is derived from an EMBL/GenBank/DDBJ whole genome shotgun (WGS) entry which is preliminary data.</text>
</comment>
<dbReference type="AlphaFoldDB" id="A0A9W8XU48"/>
<dbReference type="Pfam" id="PF00026">
    <property type="entry name" value="Asp"/>
    <property type="match status" value="1"/>
</dbReference>
<organism evidence="3 4">
    <name type="scientific">Didymosphaeria variabile</name>
    <dbReference type="NCBI Taxonomy" id="1932322"/>
    <lineage>
        <taxon>Eukaryota</taxon>
        <taxon>Fungi</taxon>
        <taxon>Dikarya</taxon>
        <taxon>Ascomycota</taxon>
        <taxon>Pezizomycotina</taxon>
        <taxon>Dothideomycetes</taxon>
        <taxon>Pleosporomycetidae</taxon>
        <taxon>Pleosporales</taxon>
        <taxon>Massarineae</taxon>
        <taxon>Didymosphaeriaceae</taxon>
        <taxon>Didymosphaeria</taxon>
    </lineage>
</organism>
<evidence type="ECO:0000313" key="4">
    <source>
        <dbReference type="Proteomes" id="UP001140513"/>
    </source>
</evidence>
<feature type="domain" description="Peptidase A1" evidence="2">
    <location>
        <begin position="1"/>
        <end position="261"/>
    </location>
</feature>
<dbReference type="RefSeq" id="XP_056076001.1">
    <property type="nucleotide sequence ID" value="XM_056209179.1"/>
</dbReference>
<reference evidence="3" key="1">
    <citation type="submission" date="2022-10" db="EMBL/GenBank/DDBJ databases">
        <title>Tapping the CABI collections for fungal endophytes: first genome assemblies for Collariella, Neodidymelliopsis, Ascochyta clinopodiicola, Didymella pomorum, Didymosphaeria variabile, Neocosmospora piperis and Neocucurbitaria cava.</title>
        <authorList>
            <person name="Hill R."/>
        </authorList>
    </citation>
    <scope>NUCLEOTIDE SEQUENCE</scope>
    <source>
        <strain evidence="3">IMI 356815</strain>
    </source>
</reference>
<evidence type="ECO:0000259" key="2">
    <source>
        <dbReference type="PROSITE" id="PS51767"/>
    </source>
</evidence>
<dbReference type="PROSITE" id="PS51767">
    <property type="entry name" value="PEPTIDASE_A1"/>
    <property type="match status" value="1"/>
</dbReference>
<dbReference type="PANTHER" id="PTHR47966">
    <property type="entry name" value="BETA-SITE APP-CLEAVING ENZYME, ISOFORM A-RELATED"/>
    <property type="match status" value="1"/>
</dbReference>
<dbReference type="InterPro" id="IPR034164">
    <property type="entry name" value="Pepsin-like_dom"/>
</dbReference>
<proteinExistence type="inferred from homology"/>
<evidence type="ECO:0000256" key="1">
    <source>
        <dbReference type="ARBA" id="ARBA00007447"/>
    </source>
</evidence>
<evidence type="ECO:0000313" key="3">
    <source>
        <dbReference type="EMBL" id="KAJ4359799.1"/>
    </source>
</evidence>
<dbReference type="SUPFAM" id="SSF50630">
    <property type="entry name" value="Acid proteases"/>
    <property type="match status" value="1"/>
</dbReference>
<dbReference type="GO" id="GO:0006508">
    <property type="term" value="P:proteolysis"/>
    <property type="evidence" value="ECO:0007669"/>
    <property type="project" value="InterPro"/>
</dbReference>
<dbReference type="Proteomes" id="UP001140513">
    <property type="component" value="Unassembled WGS sequence"/>
</dbReference>
<dbReference type="EMBL" id="JAPEUX010000001">
    <property type="protein sequence ID" value="KAJ4359799.1"/>
    <property type="molecule type" value="Genomic_DNA"/>
</dbReference>
<protein>
    <recommendedName>
        <fullName evidence="2">Peptidase A1 domain-containing protein</fullName>
    </recommendedName>
</protein>
<dbReference type="CDD" id="cd05471">
    <property type="entry name" value="pepsin_like"/>
    <property type="match status" value="1"/>
</dbReference>
<dbReference type="InterPro" id="IPR021109">
    <property type="entry name" value="Peptidase_aspartic_dom_sf"/>
</dbReference>
<dbReference type="InterPro" id="IPR001461">
    <property type="entry name" value="Aspartic_peptidase_A1"/>
</dbReference>
<accession>A0A9W8XU48</accession>